<accession>A0A4R7KTS5</accession>
<sequence>MFLIERVSKALAYGISSTLNMDKEREEIIAYGAFAFIQTVWSILLVITFGIIFNVLVQALVISLSISLLRKYSGGAHSSSPNRCALIGAVISTLLGILVNTAVSFMDFYQIALAGIISFALSYFIVSKLAPVDSAAKPIKKAETRRRLKRKSLCMLNLLFLAAAVLNALYYIYDIQIVLACALCIYIGVIWQAFTLTKTGHLMLGAIDELFRKAFLFMGREKNGKKIY</sequence>
<protein>
    <submittedName>
        <fullName evidence="9">Accessory gene regulator B</fullName>
    </submittedName>
</protein>
<dbReference type="Pfam" id="PF04647">
    <property type="entry name" value="AgrB"/>
    <property type="match status" value="1"/>
</dbReference>
<dbReference type="SMART" id="SM00793">
    <property type="entry name" value="AgrB"/>
    <property type="match status" value="1"/>
</dbReference>
<evidence type="ECO:0000256" key="7">
    <source>
        <dbReference type="ARBA" id="ARBA00023136"/>
    </source>
</evidence>
<proteinExistence type="predicted"/>
<keyword evidence="4 8" id="KW-0812">Transmembrane</keyword>
<evidence type="ECO:0000256" key="1">
    <source>
        <dbReference type="ARBA" id="ARBA00022475"/>
    </source>
</evidence>
<evidence type="ECO:0000313" key="9">
    <source>
        <dbReference type="EMBL" id="TDT61298.1"/>
    </source>
</evidence>
<keyword evidence="10" id="KW-1185">Reference proteome</keyword>
<evidence type="ECO:0000313" key="10">
    <source>
        <dbReference type="Proteomes" id="UP000295325"/>
    </source>
</evidence>
<reference evidence="9 10" key="1">
    <citation type="submission" date="2019-03" db="EMBL/GenBank/DDBJ databases">
        <title>Genomic Encyclopedia of Type Strains, Phase IV (KMG-IV): sequencing the most valuable type-strain genomes for metagenomic binning, comparative biology and taxonomic classification.</title>
        <authorList>
            <person name="Goeker M."/>
        </authorList>
    </citation>
    <scope>NUCLEOTIDE SEQUENCE [LARGE SCALE GENOMIC DNA]</scope>
    <source>
        <strain evidence="9 10">DSM 24455</strain>
    </source>
</reference>
<name>A0A4R7KTS5_9CLOT</name>
<evidence type="ECO:0000256" key="3">
    <source>
        <dbReference type="ARBA" id="ARBA00022670"/>
    </source>
</evidence>
<dbReference type="GO" id="GO:0016020">
    <property type="term" value="C:membrane"/>
    <property type="evidence" value="ECO:0007669"/>
    <property type="project" value="InterPro"/>
</dbReference>
<dbReference type="RefSeq" id="WP_133627780.1">
    <property type="nucleotide sequence ID" value="NZ_SOAZ01000007.1"/>
</dbReference>
<dbReference type="GO" id="GO:0008233">
    <property type="term" value="F:peptidase activity"/>
    <property type="evidence" value="ECO:0007669"/>
    <property type="project" value="UniProtKB-KW"/>
</dbReference>
<organism evidence="9 10">
    <name type="scientific">Fonticella tunisiensis</name>
    <dbReference type="NCBI Taxonomy" id="1096341"/>
    <lineage>
        <taxon>Bacteria</taxon>
        <taxon>Bacillati</taxon>
        <taxon>Bacillota</taxon>
        <taxon>Clostridia</taxon>
        <taxon>Eubacteriales</taxon>
        <taxon>Clostridiaceae</taxon>
        <taxon>Fonticella</taxon>
    </lineage>
</organism>
<feature type="transmembrane region" description="Helical" evidence="8">
    <location>
        <begin position="84"/>
        <end position="105"/>
    </location>
</feature>
<evidence type="ECO:0000256" key="8">
    <source>
        <dbReference type="SAM" id="Phobius"/>
    </source>
</evidence>
<dbReference type="InterPro" id="IPR006741">
    <property type="entry name" value="AgrB"/>
</dbReference>
<dbReference type="GO" id="GO:0006508">
    <property type="term" value="P:proteolysis"/>
    <property type="evidence" value="ECO:0007669"/>
    <property type="project" value="UniProtKB-KW"/>
</dbReference>
<evidence type="ECO:0000256" key="4">
    <source>
        <dbReference type="ARBA" id="ARBA00022692"/>
    </source>
</evidence>
<dbReference type="GO" id="GO:0009372">
    <property type="term" value="P:quorum sensing"/>
    <property type="evidence" value="ECO:0007669"/>
    <property type="project" value="UniProtKB-KW"/>
</dbReference>
<keyword evidence="1" id="KW-1003">Cell membrane</keyword>
<keyword evidence="3" id="KW-0645">Protease</keyword>
<evidence type="ECO:0000256" key="6">
    <source>
        <dbReference type="ARBA" id="ARBA00022989"/>
    </source>
</evidence>
<keyword evidence="6 8" id="KW-1133">Transmembrane helix</keyword>
<keyword evidence="5" id="KW-0378">Hydrolase</keyword>
<dbReference type="EMBL" id="SOAZ01000007">
    <property type="protein sequence ID" value="TDT61298.1"/>
    <property type="molecule type" value="Genomic_DNA"/>
</dbReference>
<evidence type="ECO:0000256" key="5">
    <source>
        <dbReference type="ARBA" id="ARBA00022801"/>
    </source>
</evidence>
<keyword evidence="2" id="KW-0673">Quorum sensing</keyword>
<comment type="caution">
    <text evidence="9">The sequence shown here is derived from an EMBL/GenBank/DDBJ whole genome shotgun (WGS) entry which is preliminary data.</text>
</comment>
<feature type="transmembrane region" description="Helical" evidence="8">
    <location>
        <begin position="177"/>
        <end position="194"/>
    </location>
</feature>
<dbReference type="Proteomes" id="UP000295325">
    <property type="component" value="Unassembled WGS sequence"/>
</dbReference>
<dbReference type="AlphaFoldDB" id="A0A4R7KTS5"/>
<dbReference type="OrthoDB" id="2854767at2"/>
<feature type="transmembrane region" description="Helical" evidence="8">
    <location>
        <begin position="153"/>
        <end position="171"/>
    </location>
</feature>
<evidence type="ECO:0000256" key="2">
    <source>
        <dbReference type="ARBA" id="ARBA00022654"/>
    </source>
</evidence>
<feature type="transmembrane region" description="Helical" evidence="8">
    <location>
        <begin position="111"/>
        <end position="132"/>
    </location>
</feature>
<gene>
    <name evidence="9" type="ORF">EDD71_10723</name>
</gene>
<keyword evidence="7 8" id="KW-0472">Membrane</keyword>